<dbReference type="EMBL" id="ML220124">
    <property type="protein sequence ID" value="TGZ80595.1"/>
    <property type="molecule type" value="Genomic_DNA"/>
</dbReference>
<dbReference type="OrthoDB" id="5400098at2759"/>
<dbReference type="InParanoid" id="A0A4V3SIL3"/>
<accession>A0A4V3SIL3</accession>
<dbReference type="InterPro" id="IPR021842">
    <property type="entry name" value="DUF3435"/>
</dbReference>
<sequence>MPRKRSSKSADFYRQRQDIVNAALVVSTKCAPSMQNSIKKEKASWSEYCEMMGYDPDTELSEFRPQTIKGYLDWFVNEGSIKKLSTVRTKWKYLRLVYKDFKRELVDMSTSLEIKGYIETVLTSLHPLSLESTNRPVMDVSDMYALLHYLWALDTHVYPHERYRIQLHLAILLMAYTSSRPGAIVESSCYAGSNEGLTYRDFKLTLFPNPRPDEGDLITLEVTLRHLKGKRSIGEKKIYVMHERDDNPVFCPVLPFISLALADNAFKAQEVNADNVFNLGVPRDRRNSIQFEWKPSHLDIPVLRRTEATASGVGISPTMILPYSTLNDQFQQLEMLAGFRKALTMYTIRRGAGNAVNGIANSAERNQAMGHSRSEIFERHYISQTVKIDVQSAFLGSAPREELIQAVGRLSRDRDVWAPTKLTTTQKDSISNDPAVIYLKEQRDDLSVELRKTFGTITNGKRARSLIYDRYWQVTKSLAKEIGHLRYAKLQEVRDSFFDCINTAEIDIQLHDKKDVSLPSKGRDVVHELQDRNILTKLLFQSIPIEDGTDKRRRLRSDVARSFQTLCSSCEVQFSNRRSTHGVLVLRIARAKLSVY</sequence>
<dbReference type="InterPro" id="IPR000253">
    <property type="entry name" value="FHA_dom"/>
</dbReference>
<dbReference type="PANTHER" id="PTHR37535">
    <property type="entry name" value="FLUG DOMAIN PROTEIN"/>
    <property type="match status" value="1"/>
</dbReference>
<feature type="domain" description="FHA" evidence="1">
    <location>
        <begin position="405"/>
        <end position="463"/>
    </location>
</feature>
<proteinExistence type="predicted"/>
<evidence type="ECO:0000259" key="1">
    <source>
        <dbReference type="PROSITE" id="PS50006"/>
    </source>
</evidence>
<protein>
    <recommendedName>
        <fullName evidence="1">FHA domain-containing protein</fullName>
    </recommendedName>
</protein>
<dbReference type="Proteomes" id="UP000298138">
    <property type="component" value="Unassembled WGS sequence"/>
</dbReference>
<dbReference type="Pfam" id="PF11917">
    <property type="entry name" value="DUF3435"/>
    <property type="match status" value="1"/>
</dbReference>
<dbReference type="AlphaFoldDB" id="A0A4V3SIL3"/>
<organism evidence="2 3">
    <name type="scientific">Ascodesmis nigricans</name>
    <dbReference type="NCBI Taxonomy" id="341454"/>
    <lineage>
        <taxon>Eukaryota</taxon>
        <taxon>Fungi</taxon>
        <taxon>Dikarya</taxon>
        <taxon>Ascomycota</taxon>
        <taxon>Pezizomycotina</taxon>
        <taxon>Pezizomycetes</taxon>
        <taxon>Pezizales</taxon>
        <taxon>Ascodesmidaceae</taxon>
        <taxon>Ascodesmis</taxon>
    </lineage>
</organism>
<dbReference type="PANTHER" id="PTHR37535:SF3">
    <property type="entry name" value="FLUG DOMAIN-CONTAINING PROTEIN"/>
    <property type="match status" value="1"/>
</dbReference>
<name>A0A4V3SIL3_9PEZI</name>
<dbReference type="PROSITE" id="PS50006">
    <property type="entry name" value="FHA_DOMAIN"/>
    <property type="match status" value="1"/>
</dbReference>
<keyword evidence="3" id="KW-1185">Reference proteome</keyword>
<reference evidence="2 3" key="1">
    <citation type="submission" date="2019-04" db="EMBL/GenBank/DDBJ databases">
        <title>Comparative genomics and transcriptomics to analyze fruiting body development in filamentous ascomycetes.</title>
        <authorList>
            <consortium name="DOE Joint Genome Institute"/>
            <person name="Lutkenhaus R."/>
            <person name="Traeger S."/>
            <person name="Breuer J."/>
            <person name="Kuo A."/>
            <person name="Lipzen A."/>
            <person name="Pangilinan J."/>
            <person name="Dilworth D."/>
            <person name="Sandor L."/>
            <person name="Poggeler S."/>
            <person name="Barry K."/>
            <person name="Grigoriev I.V."/>
            <person name="Nowrousian M."/>
        </authorList>
    </citation>
    <scope>NUCLEOTIDE SEQUENCE [LARGE SCALE GENOMIC DNA]</scope>
    <source>
        <strain evidence="2 3">CBS 389.68</strain>
    </source>
</reference>
<gene>
    <name evidence="2" type="ORF">EX30DRAFT_307582</name>
</gene>
<evidence type="ECO:0000313" key="2">
    <source>
        <dbReference type="EMBL" id="TGZ80595.1"/>
    </source>
</evidence>
<dbReference type="STRING" id="341454.A0A4V3SIL3"/>
<evidence type="ECO:0000313" key="3">
    <source>
        <dbReference type="Proteomes" id="UP000298138"/>
    </source>
</evidence>